<dbReference type="AlphaFoldDB" id="A0ABD0JMM8"/>
<dbReference type="EMBL" id="JACVVK020000380">
    <property type="protein sequence ID" value="KAK7476285.1"/>
    <property type="molecule type" value="Genomic_DNA"/>
</dbReference>
<keyword evidence="1" id="KW-1133">Transmembrane helix</keyword>
<accession>A0ABD0JMM8</accession>
<name>A0ABD0JMM8_9CAEN</name>
<evidence type="ECO:0000313" key="2">
    <source>
        <dbReference type="EMBL" id="KAK7476285.1"/>
    </source>
</evidence>
<feature type="transmembrane region" description="Helical" evidence="1">
    <location>
        <begin position="47"/>
        <end position="68"/>
    </location>
</feature>
<comment type="caution">
    <text evidence="2">The sequence shown here is derived from an EMBL/GenBank/DDBJ whole genome shotgun (WGS) entry which is preliminary data.</text>
</comment>
<protein>
    <submittedName>
        <fullName evidence="2">Uncharacterized protein</fullName>
    </submittedName>
</protein>
<organism evidence="2 3">
    <name type="scientific">Batillaria attramentaria</name>
    <dbReference type="NCBI Taxonomy" id="370345"/>
    <lineage>
        <taxon>Eukaryota</taxon>
        <taxon>Metazoa</taxon>
        <taxon>Spiralia</taxon>
        <taxon>Lophotrochozoa</taxon>
        <taxon>Mollusca</taxon>
        <taxon>Gastropoda</taxon>
        <taxon>Caenogastropoda</taxon>
        <taxon>Sorbeoconcha</taxon>
        <taxon>Cerithioidea</taxon>
        <taxon>Batillariidae</taxon>
        <taxon>Batillaria</taxon>
    </lineage>
</organism>
<sequence>MRGRHRQPGRAETLTKTDGSHFQLLMQMGDQAGQLDRKYGAGLQGRAASIMGAILALPVVLGIVLLLLPVPGCDDCQGALPPPS</sequence>
<proteinExistence type="predicted"/>
<reference evidence="2 3" key="1">
    <citation type="journal article" date="2023" name="Sci. Data">
        <title>Genome assembly of the Korean intertidal mud-creeper Batillaria attramentaria.</title>
        <authorList>
            <person name="Patra A.K."/>
            <person name="Ho P.T."/>
            <person name="Jun S."/>
            <person name="Lee S.J."/>
            <person name="Kim Y."/>
            <person name="Won Y.J."/>
        </authorList>
    </citation>
    <scope>NUCLEOTIDE SEQUENCE [LARGE SCALE GENOMIC DNA]</scope>
    <source>
        <strain evidence="2">Wonlab-2016</strain>
    </source>
</reference>
<evidence type="ECO:0000256" key="1">
    <source>
        <dbReference type="SAM" id="Phobius"/>
    </source>
</evidence>
<keyword evidence="3" id="KW-1185">Reference proteome</keyword>
<dbReference type="Proteomes" id="UP001519460">
    <property type="component" value="Unassembled WGS sequence"/>
</dbReference>
<evidence type="ECO:0000313" key="3">
    <source>
        <dbReference type="Proteomes" id="UP001519460"/>
    </source>
</evidence>
<gene>
    <name evidence="2" type="ORF">BaRGS_00032478</name>
</gene>
<keyword evidence="1" id="KW-0472">Membrane</keyword>
<keyword evidence="1" id="KW-0812">Transmembrane</keyword>